<dbReference type="Pfam" id="PF13468">
    <property type="entry name" value="Glyoxalase_3"/>
    <property type="match status" value="1"/>
</dbReference>
<name>A0A364NGN1_STELY</name>
<dbReference type="PANTHER" id="PTHR40265:SF1">
    <property type="entry name" value="GLYOXALASE-LIKE DOMAIN-CONTAINING PROTEIN"/>
    <property type="match status" value="1"/>
</dbReference>
<reference evidence="4" key="1">
    <citation type="submission" date="2018-05" db="EMBL/GenBank/DDBJ databases">
        <title>Draft genome sequence of Stemphylium lycopersici strain CIDEFI 213.</title>
        <authorList>
            <person name="Medina R."/>
            <person name="Franco M.E.E."/>
            <person name="Lucentini C.G."/>
            <person name="Saparrat M.C.N."/>
            <person name="Balatti P.A."/>
        </authorList>
    </citation>
    <scope>NUCLEOTIDE SEQUENCE [LARGE SCALE GENOMIC DNA]</scope>
    <source>
        <strain evidence="4">CIDEFI 213</strain>
    </source>
</reference>
<dbReference type="PANTHER" id="PTHR40265">
    <property type="entry name" value="BLL2707 PROTEIN"/>
    <property type="match status" value="1"/>
</dbReference>
<proteinExistence type="predicted"/>
<evidence type="ECO:0000313" key="3">
    <source>
        <dbReference type="EMBL" id="RAR16439.1"/>
    </source>
</evidence>
<accession>A0A364NGN1</accession>
<feature type="compositionally biased region" description="Basic and acidic residues" evidence="1">
    <location>
        <begin position="383"/>
        <end position="392"/>
    </location>
</feature>
<gene>
    <name evidence="3" type="ORF">DDE83_000004</name>
</gene>
<feature type="compositionally biased region" description="Polar residues" evidence="1">
    <location>
        <begin position="494"/>
        <end position="508"/>
    </location>
</feature>
<dbReference type="EMBL" id="QGDH01000002">
    <property type="protein sequence ID" value="RAR16439.1"/>
    <property type="molecule type" value="Genomic_DNA"/>
</dbReference>
<comment type="caution">
    <text evidence="3">The sequence shown here is derived from an EMBL/GenBank/DDBJ whole genome shotgun (WGS) entry which is preliminary data.</text>
</comment>
<keyword evidence="4" id="KW-1185">Reference proteome</keyword>
<dbReference type="Proteomes" id="UP000249619">
    <property type="component" value="Unassembled WGS sequence"/>
</dbReference>
<feature type="domain" description="Glyoxalase-like" evidence="2">
    <location>
        <begin position="20"/>
        <end position="200"/>
    </location>
</feature>
<organism evidence="3 4">
    <name type="scientific">Stemphylium lycopersici</name>
    <name type="common">Tomato gray leaf spot disease fungus</name>
    <name type="synonym">Thyrospora lycopersici</name>
    <dbReference type="NCBI Taxonomy" id="183478"/>
    <lineage>
        <taxon>Eukaryota</taxon>
        <taxon>Fungi</taxon>
        <taxon>Dikarya</taxon>
        <taxon>Ascomycota</taxon>
        <taxon>Pezizomycotina</taxon>
        <taxon>Dothideomycetes</taxon>
        <taxon>Pleosporomycetidae</taxon>
        <taxon>Pleosporales</taxon>
        <taxon>Pleosporineae</taxon>
        <taxon>Pleosporaceae</taxon>
        <taxon>Stemphylium</taxon>
    </lineage>
</organism>
<evidence type="ECO:0000256" key="1">
    <source>
        <dbReference type="SAM" id="MobiDB-lite"/>
    </source>
</evidence>
<dbReference type="CDD" id="cd12148">
    <property type="entry name" value="fungal_TF_MHR"/>
    <property type="match status" value="1"/>
</dbReference>
<evidence type="ECO:0000313" key="4">
    <source>
        <dbReference type="Proteomes" id="UP000249619"/>
    </source>
</evidence>
<dbReference type="Gene3D" id="3.10.180.10">
    <property type="entry name" value="2,3-Dihydroxybiphenyl 1,2-Dioxygenase, domain 1"/>
    <property type="match status" value="1"/>
</dbReference>
<protein>
    <recommendedName>
        <fullName evidence="2">Glyoxalase-like domain-containing protein</fullName>
    </recommendedName>
</protein>
<dbReference type="InterPro" id="IPR029068">
    <property type="entry name" value="Glyas_Bleomycin-R_OHBP_Dase"/>
</dbReference>
<feature type="region of interest" description="Disordered" evidence="1">
    <location>
        <begin position="383"/>
        <end position="429"/>
    </location>
</feature>
<feature type="compositionally biased region" description="Low complexity" evidence="1">
    <location>
        <begin position="483"/>
        <end position="493"/>
    </location>
</feature>
<feature type="compositionally biased region" description="Low complexity" evidence="1">
    <location>
        <begin position="398"/>
        <end position="407"/>
    </location>
</feature>
<dbReference type="InterPro" id="IPR025870">
    <property type="entry name" value="Glyoxalase-like_dom"/>
</dbReference>
<feature type="region of interest" description="Disordered" evidence="1">
    <location>
        <begin position="453"/>
        <end position="524"/>
    </location>
</feature>
<dbReference type="AlphaFoldDB" id="A0A364NGN1"/>
<feature type="compositionally biased region" description="Low complexity" evidence="1">
    <location>
        <begin position="463"/>
        <end position="476"/>
    </location>
</feature>
<sequence length="732" mass="80882">MTPQVPNSHDIVMSPIRQYLDHLILFVPADPDTQLPQVPSCFSDNFTLTPGGFHADGATSNTLIVLSDGCYIELISFLPTASASLVANHWWGGLYSSHMGWKDWCLTNSLSPAENYNRGKQNYGEPIQGGRKRADEVEVKWSVTFPKGDKGGQDVRGRVPFFCHDGTERAVRVPLDGDKMLHKCGAVGVRELTVLVKDDGLLEGTQKVYQDVLGESGKREGTEVRFSLGRVQEVEGLAVGAEIVLRSPKNEEEKKRVAERGFWYGDVVLCGKASPDGVDKTRERLDKAEGEGDDALKSEMVHVSSPTQREYCERPDARRRQAIRRPSRCWSIRDAVQSRHSTLALATRPATNYSKVTPEGQSATSMSELPQEKWVIEPRSEAIARSPSDRRPQKSNVAAAFPAATTARKQTRHVYTSGPGETASRHRNQTLVSVLKDLSQRVSDDDRRRIEDALQDSDDEVGSPASVSSSSRASAAHQYQQLSRMHSFASSSSHVPQATETSPTSEQSPLPRPDDVIPEESGDEKGTELFQVVEAGFLGQMSEVQWLQSLRSRVQASETVFMAPTETSTSMSHPASPSFPQSPAFISVDPNQQGTLTSYHLDDEGIKLVHGGNPFELPPEHTARLLFQCFSRTVQSSFPIVPATLEGQLHQYYSLKWFALINLVLAIGAKFSHFIHADWRADALDHIVYLSRAYQLLSTNDTVFVLSTPDLSTTQAAGLLAIYYMSVGHFNR</sequence>
<evidence type="ECO:0000259" key="2">
    <source>
        <dbReference type="Pfam" id="PF13468"/>
    </source>
</evidence>